<evidence type="ECO:0000313" key="2">
    <source>
        <dbReference type="Proteomes" id="UP000032900"/>
    </source>
</evidence>
<proteinExistence type="predicted"/>
<organism evidence="1 2">
    <name type="scientific">Geofilum rubicundum JCM 15548</name>
    <dbReference type="NCBI Taxonomy" id="1236989"/>
    <lineage>
        <taxon>Bacteria</taxon>
        <taxon>Pseudomonadati</taxon>
        <taxon>Bacteroidota</taxon>
        <taxon>Bacteroidia</taxon>
        <taxon>Marinilabiliales</taxon>
        <taxon>Marinilabiliaceae</taxon>
        <taxon>Geofilum</taxon>
    </lineage>
</organism>
<dbReference type="SUPFAM" id="SSF55486">
    <property type="entry name" value="Metalloproteases ('zincins'), catalytic domain"/>
    <property type="match status" value="1"/>
</dbReference>
<dbReference type="OrthoDB" id="9765957at2"/>
<comment type="caution">
    <text evidence="1">The sequence shown here is derived from an EMBL/GenBank/DDBJ whole genome shotgun (WGS) entry which is preliminary data.</text>
</comment>
<reference evidence="1 2" key="1">
    <citation type="journal article" date="2015" name="Microbes Environ.">
        <title>Distribution and evolution of nitrogen fixation genes in the phylum bacteroidetes.</title>
        <authorList>
            <person name="Inoue J."/>
            <person name="Oshima K."/>
            <person name="Suda W."/>
            <person name="Sakamoto M."/>
            <person name="Iino T."/>
            <person name="Noda S."/>
            <person name="Hongoh Y."/>
            <person name="Hattori M."/>
            <person name="Ohkuma M."/>
        </authorList>
    </citation>
    <scope>NUCLEOTIDE SEQUENCE [LARGE SCALE GENOMIC DNA]</scope>
    <source>
        <strain evidence="1">JCM 15548</strain>
    </source>
</reference>
<dbReference type="AlphaFoldDB" id="A0A0E9M105"/>
<gene>
    <name evidence="1" type="ORF">JCM15548_13139</name>
</gene>
<accession>A0A0E9M105</accession>
<protein>
    <submittedName>
        <fullName evidence="1">Uncharacterized protein</fullName>
    </submittedName>
</protein>
<keyword evidence="2" id="KW-1185">Reference proteome</keyword>
<dbReference type="STRING" id="1236989.JCM15548_13139"/>
<dbReference type="EMBL" id="BAZW01000031">
    <property type="protein sequence ID" value="GAO30825.1"/>
    <property type="molecule type" value="Genomic_DNA"/>
</dbReference>
<dbReference type="Proteomes" id="UP000032900">
    <property type="component" value="Unassembled WGS sequence"/>
</dbReference>
<sequence>MRGYATNCMGTAYGNTRLLEPMTGNVTYTLAVDPAVHPDYYELIKTALDSACYYYNKYTTFEANIYVYYNAGIPTAQASYRGSIGYGPNTTYMWVGTTMHEMAHYFGSGTTQAWKDLMVGGVWQGPVAQALCQELTGATLRGDNNNNPIHYWPTGINYRSEVSTVQDLIDHARIVQAMIVDDAGIPAK</sequence>
<evidence type="ECO:0000313" key="1">
    <source>
        <dbReference type="EMBL" id="GAO30825.1"/>
    </source>
</evidence>
<name>A0A0E9M105_9BACT</name>